<name>W2SGC5_CYPE1</name>
<dbReference type="AlphaFoldDB" id="W2SGC5"/>
<dbReference type="Pfam" id="PF04229">
    <property type="entry name" value="GrpB"/>
    <property type="match status" value="1"/>
</dbReference>
<evidence type="ECO:0000313" key="2">
    <source>
        <dbReference type="Proteomes" id="UP000030752"/>
    </source>
</evidence>
<gene>
    <name evidence="1" type="ORF">HMPREF1541_01243</name>
</gene>
<dbReference type="InterPro" id="IPR007344">
    <property type="entry name" value="GrpB/CoaE"/>
</dbReference>
<dbReference type="PANTHER" id="PTHR34822">
    <property type="entry name" value="GRPB DOMAIN PROTEIN (AFU_ORTHOLOGUE AFUA_1G01530)"/>
    <property type="match status" value="1"/>
</dbReference>
<dbReference type="eggNOG" id="ENOG502SEGQ">
    <property type="taxonomic scope" value="Eukaryota"/>
</dbReference>
<organism evidence="1 2">
    <name type="scientific">Cyphellophora europaea (strain CBS 101466)</name>
    <name type="common">Phialophora europaea</name>
    <dbReference type="NCBI Taxonomy" id="1220924"/>
    <lineage>
        <taxon>Eukaryota</taxon>
        <taxon>Fungi</taxon>
        <taxon>Dikarya</taxon>
        <taxon>Ascomycota</taxon>
        <taxon>Pezizomycotina</taxon>
        <taxon>Eurotiomycetes</taxon>
        <taxon>Chaetothyriomycetidae</taxon>
        <taxon>Chaetothyriales</taxon>
        <taxon>Cyphellophoraceae</taxon>
        <taxon>Cyphellophora</taxon>
    </lineage>
</organism>
<reference evidence="1 2" key="1">
    <citation type="submission" date="2013-03" db="EMBL/GenBank/DDBJ databases">
        <title>The Genome Sequence of Phialophora europaea CBS 101466.</title>
        <authorList>
            <consortium name="The Broad Institute Genomics Platform"/>
            <person name="Cuomo C."/>
            <person name="de Hoog S."/>
            <person name="Gorbushina A."/>
            <person name="Walker B."/>
            <person name="Young S.K."/>
            <person name="Zeng Q."/>
            <person name="Gargeya S."/>
            <person name="Fitzgerald M."/>
            <person name="Haas B."/>
            <person name="Abouelleil A."/>
            <person name="Allen A.W."/>
            <person name="Alvarado L."/>
            <person name="Arachchi H.M."/>
            <person name="Berlin A.M."/>
            <person name="Chapman S.B."/>
            <person name="Gainer-Dewar J."/>
            <person name="Goldberg J."/>
            <person name="Griggs A."/>
            <person name="Gujja S."/>
            <person name="Hansen M."/>
            <person name="Howarth C."/>
            <person name="Imamovic A."/>
            <person name="Ireland A."/>
            <person name="Larimer J."/>
            <person name="McCowan C."/>
            <person name="Murphy C."/>
            <person name="Pearson M."/>
            <person name="Poon T.W."/>
            <person name="Priest M."/>
            <person name="Roberts A."/>
            <person name="Saif S."/>
            <person name="Shea T."/>
            <person name="Sisk P."/>
            <person name="Sykes S."/>
            <person name="Wortman J."/>
            <person name="Nusbaum C."/>
            <person name="Birren B."/>
        </authorList>
    </citation>
    <scope>NUCLEOTIDE SEQUENCE [LARGE SCALE GENOMIC DNA]</scope>
    <source>
        <strain evidence="1 2">CBS 101466</strain>
    </source>
</reference>
<dbReference type="SUPFAM" id="SSF81301">
    <property type="entry name" value="Nucleotidyltransferase"/>
    <property type="match status" value="1"/>
</dbReference>
<dbReference type="InParanoid" id="W2SGC5"/>
<evidence type="ECO:0000313" key="1">
    <source>
        <dbReference type="EMBL" id="ETN47053.1"/>
    </source>
</evidence>
<dbReference type="RefSeq" id="XP_008711765.1">
    <property type="nucleotide sequence ID" value="XM_008713543.1"/>
</dbReference>
<dbReference type="EMBL" id="KB822711">
    <property type="protein sequence ID" value="ETN47053.1"/>
    <property type="molecule type" value="Genomic_DNA"/>
</dbReference>
<sequence length="184" mass="20901">MKVIVEDYNPLWAVQFQHVKDELEECLEGVSYLSIEHVGSTAVPGLAAKPLLDIDIVITRAQLPAVIEALTKKGGYEYKGDWGIPEREAFRQKGAEPARNLYACIEGSTSLRNHLAVRDICRKDEKVREAYAKEKRRLAAREWRDVDEYCEAKNDVLIWVLEQAGFATPDLEEIRRRNTALDGS</sequence>
<dbReference type="PANTHER" id="PTHR34822:SF1">
    <property type="entry name" value="GRPB FAMILY PROTEIN"/>
    <property type="match status" value="1"/>
</dbReference>
<protein>
    <recommendedName>
        <fullName evidence="3">GrpB family protein</fullName>
    </recommendedName>
</protein>
<dbReference type="OrthoDB" id="630895at2759"/>
<dbReference type="VEuPathDB" id="FungiDB:HMPREF1541_01243"/>
<dbReference type="GeneID" id="19968582"/>
<dbReference type="Proteomes" id="UP000030752">
    <property type="component" value="Unassembled WGS sequence"/>
</dbReference>
<proteinExistence type="predicted"/>
<dbReference type="HOGENOM" id="CLU_086407_2_0_1"/>
<evidence type="ECO:0008006" key="3">
    <source>
        <dbReference type="Google" id="ProtNLM"/>
    </source>
</evidence>
<keyword evidence="2" id="KW-1185">Reference proteome</keyword>
<dbReference type="Gene3D" id="3.30.460.10">
    <property type="entry name" value="Beta Polymerase, domain 2"/>
    <property type="match status" value="1"/>
</dbReference>
<dbReference type="InterPro" id="IPR043519">
    <property type="entry name" value="NT_sf"/>
</dbReference>
<accession>W2SGC5</accession>